<protein>
    <recommendedName>
        <fullName evidence="4">TM2 domain-containing protein</fullName>
    </recommendedName>
</protein>
<proteinExistence type="predicted"/>
<evidence type="ECO:0000313" key="3">
    <source>
        <dbReference type="Proteomes" id="UP000070263"/>
    </source>
</evidence>
<feature type="transmembrane region" description="Helical" evidence="1">
    <location>
        <begin position="32"/>
        <end position="60"/>
    </location>
</feature>
<organism evidence="2 3">
    <name type="scientific">candidate division MSBL1 archaeon SCGC-AAA382A20</name>
    <dbReference type="NCBI Taxonomy" id="1698280"/>
    <lineage>
        <taxon>Archaea</taxon>
        <taxon>Methanobacteriati</taxon>
        <taxon>Methanobacteriota</taxon>
        <taxon>candidate division MSBL1</taxon>
    </lineage>
</organism>
<gene>
    <name evidence="2" type="ORF">AKJ51_03000</name>
</gene>
<evidence type="ECO:0000313" key="2">
    <source>
        <dbReference type="EMBL" id="KXB06746.1"/>
    </source>
</evidence>
<reference evidence="2 3" key="1">
    <citation type="journal article" date="2016" name="Sci. Rep.">
        <title>Metabolic traits of an uncultured archaeal lineage -MSBL1- from brine pools of the Red Sea.</title>
        <authorList>
            <person name="Mwirichia R."/>
            <person name="Alam I."/>
            <person name="Rashid M."/>
            <person name="Vinu M."/>
            <person name="Ba-Alawi W."/>
            <person name="Anthony Kamau A."/>
            <person name="Kamanda Ngugi D."/>
            <person name="Goker M."/>
            <person name="Klenk H.P."/>
            <person name="Bajic V."/>
            <person name="Stingl U."/>
        </authorList>
    </citation>
    <scope>NUCLEOTIDE SEQUENCE [LARGE SCALE GENOMIC DNA]</scope>
    <source>
        <strain evidence="2">SCGC-AAA382A20</strain>
    </source>
</reference>
<comment type="caution">
    <text evidence="2">The sequence shown here is derived from an EMBL/GenBank/DDBJ whole genome shotgun (WGS) entry which is preliminary data.</text>
</comment>
<keyword evidence="1" id="KW-0812">Transmembrane</keyword>
<sequence>MAEEKSPGIAAVASALFTGLGQIYNGQISKGIMFIVIGAVFAGLMLVIIGFVLYPIFWIYNVYDAYKTAKKINSGEIKT</sequence>
<dbReference type="PATRIC" id="fig|1698280.3.peg.587"/>
<dbReference type="Proteomes" id="UP000070263">
    <property type="component" value="Unassembled WGS sequence"/>
</dbReference>
<name>A0A133VJX3_9EURY</name>
<accession>A0A133VJX3</accession>
<evidence type="ECO:0000256" key="1">
    <source>
        <dbReference type="SAM" id="Phobius"/>
    </source>
</evidence>
<keyword evidence="1" id="KW-0472">Membrane</keyword>
<evidence type="ECO:0008006" key="4">
    <source>
        <dbReference type="Google" id="ProtNLM"/>
    </source>
</evidence>
<feature type="transmembrane region" description="Helical" evidence="1">
    <location>
        <begin position="6"/>
        <end position="25"/>
    </location>
</feature>
<dbReference type="EMBL" id="LHYE01000032">
    <property type="protein sequence ID" value="KXB06746.1"/>
    <property type="molecule type" value="Genomic_DNA"/>
</dbReference>
<dbReference type="AlphaFoldDB" id="A0A133VJX3"/>
<keyword evidence="1" id="KW-1133">Transmembrane helix</keyword>
<keyword evidence="3" id="KW-1185">Reference proteome</keyword>